<dbReference type="AlphaFoldDB" id="A0A3M7RZM9"/>
<sequence length="194" mass="23519">MQITKTKIINEKLIISYNYLENDYLKKNHLVFFLIVSKYKILPNGFDKIWNFILKILTRSVIFGTSFKLNDFLKYTVYSDFSELKRSKLFKDFFEGFWTNFIYKITRIDIFALFVMNFDNYKLKIKNVFLKCQQIEVHDQIIEIQKSFQINILEESIKEKKLEKNICFPKQLLDMLCQFDHMIMIMNFKSPEMS</sequence>
<name>A0A3M7RZM9_BRAPC</name>
<gene>
    <name evidence="1" type="ORF">BpHYR1_024920</name>
</gene>
<dbReference type="Proteomes" id="UP000276133">
    <property type="component" value="Unassembled WGS sequence"/>
</dbReference>
<accession>A0A3M7RZM9</accession>
<keyword evidence="2" id="KW-1185">Reference proteome</keyword>
<proteinExistence type="predicted"/>
<evidence type="ECO:0000313" key="2">
    <source>
        <dbReference type="Proteomes" id="UP000276133"/>
    </source>
</evidence>
<reference evidence="1 2" key="1">
    <citation type="journal article" date="2018" name="Sci. Rep.">
        <title>Genomic signatures of local adaptation to the degree of environmental predictability in rotifers.</title>
        <authorList>
            <person name="Franch-Gras L."/>
            <person name="Hahn C."/>
            <person name="Garcia-Roger E.M."/>
            <person name="Carmona M.J."/>
            <person name="Serra M."/>
            <person name="Gomez A."/>
        </authorList>
    </citation>
    <scope>NUCLEOTIDE SEQUENCE [LARGE SCALE GENOMIC DNA]</scope>
    <source>
        <strain evidence="1">HYR1</strain>
    </source>
</reference>
<comment type="caution">
    <text evidence="1">The sequence shown here is derived from an EMBL/GenBank/DDBJ whole genome shotgun (WGS) entry which is preliminary data.</text>
</comment>
<dbReference type="EMBL" id="REGN01002339">
    <property type="protein sequence ID" value="RNA28805.1"/>
    <property type="molecule type" value="Genomic_DNA"/>
</dbReference>
<evidence type="ECO:0000313" key="1">
    <source>
        <dbReference type="EMBL" id="RNA28805.1"/>
    </source>
</evidence>
<protein>
    <submittedName>
        <fullName evidence="1">Uncharacterized protein</fullName>
    </submittedName>
</protein>
<organism evidence="1 2">
    <name type="scientific">Brachionus plicatilis</name>
    <name type="common">Marine rotifer</name>
    <name type="synonym">Brachionus muelleri</name>
    <dbReference type="NCBI Taxonomy" id="10195"/>
    <lineage>
        <taxon>Eukaryota</taxon>
        <taxon>Metazoa</taxon>
        <taxon>Spiralia</taxon>
        <taxon>Gnathifera</taxon>
        <taxon>Rotifera</taxon>
        <taxon>Eurotatoria</taxon>
        <taxon>Monogononta</taxon>
        <taxon>Pseudotrocha</taxon>
        <taxon>Ploima</taxon>
        <taxon>Brachionidae</taxon>
        <taxon>Brachionus</taxon>
    </lineage>
</organism>